<dbReference type="GO" id="GO:0016747">
    <property type="term" value="F:acyltransferase activity, transferring groups other than amino-acyl groups"/>
    <property type="evidence" value="ECO:0007669"/>
    <property type="project" value="InterPro"/>
</dbReference>
<gene>
    <name evidence="4" type="ORF">BGE01nite_17650</name>
</gene>
<dbReference type="InterPro" id="IPR000182">
    <property type="entry name" value="GNAT_dom"/>
</dbReference>
<keyword evidence="5" id="KW-1185">Reference proteome</keyword>
<dbReference type="PANTHER" id="PTHR21015:SF22">
    <property type="entry name" value="GLYCOSYLTRANSFERASE"/>
    <property type="match status" value="1"/>
</dbReference>
<dbReference type="AlphaFoldDB" id="A0A512M6X5"/>
<dbReference type="OrthoDB" id="196487at2"/>
<evidence type="ECO:0000256" key="2">
    <source>
        <dbReference type="PIRSR" id="PIRSR620023-2"/>
    </source>
</evidence>
<feature type="binding site" evidence="2">
    <location>
        <position position="260"/>
    </location>
    <ligand>
        <name>substrate</name>
    </ligand>
</feature>
<evidence type="ECO:0000313" key="4">
    <source>
        <dbReference type="EMBL" id="GEP42474.1"/>
    </source>
</evidence>
<dbReference type="GO" id="GO:0016758">
    <property type="term" value="F:hexosyltransferase activity"/>
    <property type="evidence" value="ECO:0007669"/>
    <property type="project" value="InterPro"/>
</dbReference>
<sequence length="501" mass="54337">MSAPFPALGIRADAGARMGIGHVMRCLALAQAWQKRGGEVVIYTHAEAPALMERLQQEGLTTIKLRHEAGSLDEAREVASLAADAGLPWLVADGYHFSPDYLAALKGSGVKLLVLDDLATIDLTAADIVLNQNAYASEAMYPGVKRLLPGARHALLRREFVASDRPRSAEPREASEIIITLGGGDPDNVTLKVLKLLSGFTLRPLKLKVIVGAANPHLDSLRSASSGPHQVELLVNPSNLPDLMKHAHVAISASGSSCWELACLGLPMILIITADNQRGVAAKLDELGIAEVSGWHEDFPAADTLARITAFLDDQPRREQISMLGRKLVDGHGAARVVEAMLHHPLRARHATIDDARLLWEWVNDPEVRASAFNTAPIPWDGHLAWFTRRLEDADCLIAIIVDESGTPVGQVRFEGEGDLVIVDVSVAPSARGRGHAAAVLRLGLGLLFEAPRWQHVEAWIKTSNTASQKSFARAGFRRGEEKDMHGLPAIGYHLSRHEFF</sequence>
<dbReference type="PROSITE" id="PS51186">
    <property type="entry name" value="GNAT"/>
    <property type="match status" value="1"/>
</dbReference>
<dbReference type="EMBL" id="BKAG01000010">
    <property type="protein sequence ID" value="GEP42474.1"/>
    <property type="molecule type" value="Genomic_DNA"/>
</dbReference>
<dbReference type="Pfam" id="PF04101">
    <property type="entry name" value="Glyco_tran_28_C"/>
    <property type="match status" value="1"/>
</dbReference>
<dbReference type="Pfam" id="PF13302">
    <property type="entry name" value="Acetyltransf_3"/>
    <property type="match status" value="1"/>
</dbReference>
<name>A0A512M6X5_9BACT</name>
<dbReference type="Gene3D" id="3.40.50.2000">
    <property type="entry name" value="Glycogen Phosphorylase B"/>
    <property type="match status" value="1"/>
</dbReference>
<dbReference type="InterPro" id="IPR016181">
    <property type="entry name" value="Acyl_CoA_acyltransferase"/>
</dbReference>
<feature type="domain" description="N-acetyltransferase" evidence="3">
    <location>
        <begin position="346"/>
        <end position="498"/>
    </location>
</feature>
<dbReference type="SUPFAM" id="SSF53756">
    <property type="entry name" value="UDP-Glycosyltransferase/glycogen phosphorylase"/>
    <property type="match status" value="1"/>
</dbReference>
<proteinExistence type="predicted"/>
<dbReference type="RefSeq" id="WP_146850072.1">
    <property type="nucleotide sequence ID" value="NZ_BKAG01000010.1"/>
</dbReference>
<dbReference type="NCBIfam" id="TIGR03590">
    <property type="entry name" value="PseG"/>
    <property type="match status" value="1"/>
</dbReference>
<dbReference type="Gene3D" id="3.40.50.11190">
    <property type="match status" value="1"/>
</dbReference>
<evidence type="ECO:0000256" key="1">
    <source>
        <dbReference type="PIRSR" id="PIRSR620023-1"/>
    </source>
</evidence>
<accession>A0A512M6X5</accession>
<dbReference type="Proteomes" id="UP000321577">
    <property type="component" value="Unassembled WGS sequence"/>
</dbReference>
<comment type="caution">
    <text evidence="4">The sequence shown here is derived from an EMBL/GenBank/DDBJ whole genome shotgun (WGS) entry which is preliminary data.</text>
</comment>
<dbReference type="Gene3D" id="3.40.630.30">
    <property type="match status" value="1"/>
</dbReference>
<organism evidence="4 5">
    <name type="scientific">Brevifollis gellanilyticus</name>
    <dbReference type="NCBI Taxonomy" id="748831"/>
    <lineage>
        <taxon>Bacteria</taxon>
        <taxon>Pseudomonadati</taxon>
        <taxon>Verrucomicrobiota</taxon>
        <taxon>Verrucomicrobiia</taxon>
        <taxon>Verrucomicrobiales</taxon>
        <taxon>Verrucomicrobiaceae</taxon>
    </lineage>
</organism>
<evidence type="ECO:0000259" key="3">
    <source>
        <dbReference type="PROSITE" id="PS51186"/>
    </source>
</evidence>
<dbReference type="InterPro" id="IPR007235">
    <property type="entry name" value="Glyco_trans_28_C"/>
</dbReference>
<dbReference type="SUPFAM" id="SSF55729">
    <property type="entry name" value="Acyl-CoA N-acyltransferases (Nat)"/>
    <property type="match status" value="1"/>
</dbReference>
<evidence type="ECO:0000313" key="5">
    <source>
        <dbReference type="Proteomes" id="UP000321577"/>
    </source>
</evidence>
<feature type="binding site" evidence="2">
    <location>
        <position position="157"/>
    </location>
    <ligand>
        <name>substrate</name>
    </ligand>
</feature>
<feature type="active site" description="Proton acceptor" evidence="1">
    <location>
        <position position="22"/>
    </location>
</feature>
<dbReference type="InterPro" id="IPR020023">
    <property type="entry name" value="PseG"/>
</dbReference>
<dbReference type="PANTHER" id="PTHR21015">
    <property type="entry name" value="UDP-N-ACETYLGLUCOSAMINE--N-ACETYLMURAMYL-(PENTAPEPTIDE) PYROPHOSPHORYL-UNDECAPRENOL N-ACETYLGLUCOSAMINE TRANSFERASE 1"/>
    <property type="match status" value="1"/>
</dbReference>
<reference evidence="4 5" key="1">
    <citation type="submission" date="2019-07" db="EMBL/GenBank/DDBJ databases">
        <title>Whole genome shotgun sequence of Brevifollis gellanilyticus NBRC 108608.</title>
        <authorList>
            <person name="Hosoyama A."/>
            <person name="Uohara A."/>
            <person name="Ohji S."/>
            <person name="Ichikawa N."/>
        </authorList>
    </citation>
    <scope>NUCLEOTIDE SEQUENCE [LARGE SCALE GENOMIC DNA]</scope>
    <source>
        <strain evidence="4 5">NBRC 108608</strain>
    </source>
</reference>
<protein>
    <recommendedName>
        <fullName evidence="3">N-acetyltransferase domain-containing protein</fullName>
    </recommendedName>
</protein>